<dbReference type="RefSeq" id="WP_201548676.1">
    <property type="nucleotide sequence ID" value="NZ_CAJGZK010000030.1"/>
</dbReference>
<dbReference type="Pfam" id="PF23947">
    <property type="entry name" value="DUF7281"/>
    <property type="match status" value="1"/>
</dbReference>
<keyword evidence="3" id="KW-1185">Reference proteome</keyword>
<protein>
    <submittedName>
        <fullName evidence="2">DUF2399 domain-containing protein</fullName>
    </submittedName>
</protein>
<gene>
    <name evidence="2" type="ORF">ACFP58_12315</name>
</gene>
<dbReference type="InterPro" id="IPR036078">
    <property type="entry name" value="Spo11/TopoVI_A_sf"/>
</dbReference>
<dbReference type="EMBL" id="JBHSTZ010000059">
    <property type="protein sequence ID" value="MFC6382225.1"/>
    <property type="molecule type" value="Genomic_DNA"/>
</dbReference>
<dbReference type="SUPFAM" id="SSF56726">
    <property type="entry name" value="DNA topoisomerase IV, alpha subunit"/>
    <property type="match status" value="1"/>
</dbReference>
<name>A0ABW1WAY7_9GAMM</name>
<feature type="domain" description="DUF7281" evidence="1">
    <location>
        <begin position="124"/>
        <end position="299"/>
    </location>
</feature>
<proteinExistence type="predicted"/>
<reference evidence="3" key="1">
    <citation type="journal article" date="2019" name="Int. J. Syst. Evol. Microbiol.">
        <title>The Global Catalogue of Microorganisms (GCM) 10K type strain sequencing project: providing services to taxonomists for standard genome sequencing and annotation.</title>
        <authorList>
            <consortium name="The Broad Institute Genomics Platform"/>
            <consortium name="The Broad Institute Genome Sequencing Center for Infectious Disease"/>
            <person name="Wu L."/>
            <person name="Ma J."/>
        </authorList>
    </citation>
    <scope>NUCLEOTIDE SEQUENCE [LARGE SCALE GENOMIC DNA]</scope>
    <source>
        <strain evidence="3">CCM 2050</strain>
    </source>
</reference>
<evidence type="ECO:0000313" key="3">
    <source>
        <dbReference type="Proteomes" id="UP001596264"/>
    </source>
</evidence>
<evidence type="ECO:0000259" key="1">
    <source>
        <dbReference type="Pfam" id="PF23947"/>
    </source>
</evidence>
<sequence length="303" mass="34404">MEVDLEKSLNTAGKLDYLKEKMILGVKFATYRSPDNILVLLASFDPSIGYTENGKVIINMGGWGRIREIVKAQTGIDLLRHNLNELKGRDRVDNTAITTNDKLLSKAPTKGFLECRLLGSEKHIINVSNNYTHKQTQENAYLGVEINDLTDWNIDNIIIIENFNAFCRFNEQHAKLVKGLTGAVTVLAYRGHNNKNITSILKALAQKDCKRYIFADYDLAGLKIAESMSKTLKAHGYILPNKPWMQTEKYIEMTVKENRKKQSSIKISSPSLTSYFEHIRDKYLAVPQETLIARRTPLKVVNI</sequence>
<organism evidence="2 3">
    <name type="scientific">Psychrobacter glacincola</name>
    <dbReference type="NCBI Taxonomy" id="56810"/>
    <lineage>
        <taxon>Bacteria</taxon>
        <taxon>Pseudomonadati</taxon>
        <taxon>Pseudomonadota</taxon>
        <taxon>Gammaproteobacteria</taxon>
        <taxon>Moraxellales</taxon>
        <taxon>Moraxellaceae</taxon>
        <taxon>Psychrobacter</taxon>
    </lineage>
</organism>
<comment type="caution">
    <text evidence="2">The sequence shown here is derived from an EMBL/GenBank/DDBJ whole genome shotgun (WGS) entry which is preliminary data.</text>
</comment>
<dbReference type="InterPro" id="IPR055705">
    <property type="entry name" value="DUF7281"/>
</dbReference>
<accession>A0ABW1WAY7</accession>
<dbReference type="Proteomes" id="UP001596264">
    <property type="component" value="Unassembled WGS sequence"/>
</dbReference>
<evidence type="ECO:0000313" key="2">
    <source>
        <dbReference type="EMBL" id="MFC6382225.1"/>
    </source>
</evidence>